<protein>
    <submittedName>
        <fullName evidence="2">Uncharacterized protein</fullName>
    </submittedName>
</protein>
<keyword evidence="1" id="KW-0472">Membrane</keyword>
<keyword evidence="1" id="KW-0812">Transmembrane</keyword>
<dbReference type="InParanoid" id="A0A165VQ06"/>
<gene>
    <name evidence="2" type="ORF">NEOLEDRAFT_1174360</name>
</gene>
<keyword evidence="1" id="KW-1133">Transmembrane helix</keyword>
<dbReference type="Gene3D" id="1.10.600.10">
    <property type="entry name" value="Farnesyl Diphosphate Synthase"/>
    <property type="match status" value="1"/>
</dbReference>
<name>A0A165VQ06_9AGAM</name>
<dbReference type="Pfam" id="PF19086">
    <property type="entry name" value="Terpene_syn_C_2"/>
    <property type="match status" value="1"/>
</dbReference>
<proteinExistence type="predicted"/>
<dbReference type="Proteomes" id="UP000076761">
    <property type="component" value="Unassembled WGS sequence"/>
</dbReference>
<reference evidence="2 3" key="1">
    <citation type="journal article" date="2016" name="Mol. Biol. Evol.">
        <title>Comparative Genomics of Early-Diverging Mushroom-Forming Fungi Provides Insights into the Origins of Lignocellulose Decay Capabilities.</title>
        <authorList>
            <person name="Nagy L.G."/>
            <person name="Riley R."/>
            <person name="Tritt A."/>
            <person name="Adam C."/>
            <person name="Daum C."/>
            <person name="Floudas D."/>
            <person name="Sun H."/>
            <person name="Yadav J.S."/>
            <person name="Pangilinan J."/>
            <person name="Larsson K.H."/>
            <person name="Matsuura K."/>
            <person name="Barry K."/>
            <person name="Labutti K."/>
            <person name="Kuo R."/>
            <person name="Ohm R.A."/>
            <person name="Bhattacharya S.S."/>
            <person name="Shirouzu T."/>
            <person name="Yoshinaga Y."/>
            <person name="Martin F.M."/>
            <person name="Grigoriev I.V."/>
            <person name="Hibbett D.S."/>
        </authorList>
    </citation>
    <scope>NUCLEOTIDE SEQUENCE [LARGE SCALE GENOMIC DNA]</scope>
    <source>
        <strain evidence="2 3">HHB14362 ss-1</strain>
    </source>
</reference>
<sequence>MCDWVNAAFLIDDLTDGQSGSDAEKTMQAHLDGLAGKPGDRSTIYMMFEDVGRRLRKGFGPNAFARFISSSERYAQAVTREAQLREGNRVLPFEEYVDYRRNTSGVQPCLEFIEYALQFEIPKSLISDARIKILYNFTTDLVAWTNVTTAQMHNVRASAASPSVSLEKGSYRLRASRRILTTSRSRSSSNNVRRSSGANQLGSHETHLAILIVLLALATISSFGAAYYLYITRWAYLDMQSTGDAPSDVSQVGLFDLSVHPGSNLLRVGDGDRFLSYLPHSGFHNQRIALENALVLSRMLNRTLLVPPVRLGNRPLPYMNFTKLQKLVALSGKEGLYHCALVSPQRLIPLECYDYLQYTLVSWHSLMDLSTLQVSQGLIERWNFTNAWLEGLNITEKDVYTVQDSTAYHFRFVDSKAGLSADQKYQESIQINDVAEVSAKLLQLGTLFGSSRLRLRRLENLTLRRDIRRNMTLSNPFLLRIAESVSKAMGDMYLAAHVRTGDGMFNERQQDNVRHIWWRLLRDALGFDDGEILAMEQHLSNINWTAVPLASPTLSPDLPALKVPHPPLPPLPSSFNINHPCRDLSPNPHDSRLSIPLFVSTDIPDPRTHPLIQPFLSIFPCTFFLSDFASELSRMDGLENRYDGLKLKFFLLPFVDAMVAGKARYVVGTEGSTFSAYVQDVLWRTYHGWEIVQRG</sequence>
<evidence type="ECO:0000313" key="3">
    <source>
        <dbReference type="Proteomes" id="UP000076761"/>
    </source>
</evidence>
<evidence type="ECO:0000313" key="2">
    <source>
        <dbReference type="EMBL" id="KZT30004.1"/>
    </source>
</evidence>
<dbReference type="PANTHER" id="PTHR36050:SF1">
    <property type="entry name" value="O-FUCOSYLTRANSFERASE 30"/>
    <property type="match status" value="1"/>
</dbReference>
<dbReference type="PANTHER" id="PTHR36050">
    <property type="entry name" value="O-FUCOSYLTRANSFERASE 30"/>
    <property type="match status" value="1"/>
</dbReference>
<dbReference type="EMBL" id="KV425552">
    <property type="protein sequence ID" value="KZT30004.1"/>
    <property type="molecule type" value="Genomic_DNA"/>
</dbReference>
<dbReference type="OrthoDB" id="1882547at2759"/>
<keyword evidence="3" id="KW-1185">Reference proteome</keyword>
<dbReference type="STRING" id="1314782.A0A165VQ06"/>
<evidence type="ECO:0000256" key="1">
    <source>
        <dbReference type="SAM" id="Phobius"/>
    </source>
</evidence>
<dbReference type="AlphaFoldDB" id="A0A165VQ06"/>
<accession>A0A165VQ06</accession>
<organism evidence="2 3">
    <name type="scientific">Neolentinus lepideus HHB14362 ss-1</name>
    <dbReference type="NCBI Taxonomy" id="1314782"/>
    <lineage>
        <taxon>Eukaryota</taxon>
        <taxon>Fungi</taxon>
        <taxon>Dikarya</taxon>
        <taxon>Basidiomycota</taxon>
        <taxon>Agaricomycotina</taxon>
        <taxon>Agaricomycetes</taxon>
        <taxon>Gloeophyllales</taxon>
        <taxon>Gloeophyllaceae</taxon>
        <taxon>Neolentinus</taxon>
    </lineage>
</organism>
<dbReference type="SUPFAM" id="SSF48576">
    <property type="entry name" value="Terpenoid synthases"/>
    <property type="match status" value="1"/>
</dbReference>
<dbReference type="InterPro" id="IPR008949">
    <property type="entry name" value="Isoprenoid_synthase_dom_sf"/>
</dbReference>
<feature type="transmembrane region" description="Helical" evidence="1">
    <location>
        <begin position="208"/>
        <end position="230"/>
    </location>
</feature>